<accession>L8JJ70</accession>
<feature type="transmembrane region" description="Helical" evidence="6">
    <location>
        <begin position="762"/>
        <end position="785"/>
    </location>
</feature>
<evidence type="ECO:0000313" key="10">
    <source>
        <dbReference type="Proteomes" id="UP000011135"/>
    </source>
</evidence>
<dbReference type="Pfam" id="PF02687">
    <property type="entry name" value="FtsX"/>
    <property type="match status" value="2"/>
</dbReference>
<dbReference type="STRING" id="1237149.C900_05644"/>
<feature type="transmembrane region" description="Helical" evidence="6">
    <location>
        <begin position="331"/>
        <end position="359"/>
    </location>
</feature>
<comment type="subcellular location">
    <subcellularLocation>
        <location evidence="1">Cell membrane</location>
        <topology evidence="1">Multi-pass membrane protein</topology>
    </subcellularLocation>
</comment>
<evidence type="ECO:0000256" key="5">
    <source>
        <dbReference type="ARBA" id="ARBA00023136"/>
    </source>
</evidence>
<evidence type="ECO:0000256" key="1">
    <source>
        <dbReference type="ARBA" id="ARBA00004651"/>
    </source>
</evidence>
<dbReference type="EMBL" id="AMZN01000087">
    <property type="protein sequence ID" value="ELR68951.1"/>
    <property type="molecule type" value="Genomic_DNA"/>
</dbReference>
<evidence type="ECO:0000256" key="2">
    <source>
        <dbReference type="ARBA" id="ARBA00022475"/>
    </source>
</evidence>
<dbReference type="InterPro" id="IPR025857">
    <property type="entry name" value="MacB_PCD"/>
</dbReference>
<organism evidence="9 10">
    <name type="scientific">Fulvivirga imtechensis AK7</name>
    <dbReference type="NCBI Taxonomy" id="1237149"/>
    <lineage>
        <taxon>Bacteria</taxon>
        <taxon>Pseudomonadati</taxon>
        <taxon>Bacteroidota</taxon>
        <taxon>Cytophagia</taxon>
        <taxon>Cytophagales</taxon>
        <taxon>Fulvivirgaceae</taxon>
        <taxon>Fulvivirga</taxon>
    </lineage>
</organism>
<dbReference type="InterPro" id="IPR003838">
    <property type="entry name" value="ABC3_permease_C"/>
</dbReference>
<comment type="caution">
    <text evidence="9">The sequence shown here is derived from an EMBL/GenBank/DDBJ whole genome shotgun (WGS) entry which is preliminary data.</text>
</comment>
<dbReference type="RefSeq" id="WP_009582752.1">
    <property type="nucleotide sequence ID" value="NZ_AMZN01000087.1"/>
</dbReference>
<dbReference type="AlphaFoldDB" id="L8JJ70"/>
<dbReference type="Proteomes" id="UP000011135">
    <property type="component" value="Unassembled WGS sequence"/>
</dbReference>
<sequence>MLKNYFKIAIRNLLKQFGYSFINIFGLAVGIACCLLLSLYILDEQSYDKFHKHADHIYRVNTVYNYGGTSGKIYNTPTALLPNTLREFSEVKTGTRLFDVSMFSPVVVQREDKLFQESDFLYADSSFFDVFSFQWVKGDPARALVTPYSVVLTEYVAKKYFGDEDPLGKLLKINNARDYQVTGVILDVPHNSHFHFDFIASFNSLAASKEEIWHSANYATYIVFDNPANRSKLEEGISKMALKQIGEEFTKAGNSLAFDLMPITDIHLYSDIPNEFEPQGDIKSIYIFGLIGILILIIACINYMNLATARSADRAREVGMRKVLGAYRKQLFYQFMGESFIITTASTVLAFIIVGSVLAPFNAFSGKFLSVDSLFSETIILGAVSTIVVVSLLAGGYPALSLSSYQPGTVLKGSFKRSSKGSILRKLLVVVQFSISIFLIIGTLVIYKQLGFMRDKELGYNKENVLIVPTDRQVNKNFAAIKSQLERRADVVGVSIGSENPANINGGYTIHVQGMESNQTQSVNAVTVDKDFVSNMGMQLMSGNNFTEADVERSTREKYEDREYGFIVNQQLLRETMLDPEEVVGLRARLNGREGKIVGVVSDFHFSSLKNKINPVVLLIEPEQYNEIFIRIKPHRLSETLTELSHEWKALVPHRPFDYRFLDQEYDALYKSEVKLGSIFTLFAGLAILIACLGLLGLVAFTVEQRTKEIGIRKVLGASIANLFLLISKDFTKLVIVAFFIAAPLGYYLMTRWLSAFEYKVTVGLVPVAVAVVIALFLSVVTISFQSVKAALMNPVDKLRNE</sequence>
<evidence type="ECO:0000256" key="6">
    <source>
        <dbReference type="SAM" id="Phobius"/>
    </source>
</evidence>
<dbReference type="PROSITE" id="PS51257">
    <property type="entry name" value="PROKAR_LIPOPROTEIN"/>
    <property type="match status" value="1"/>
</dbReference>
<dbReference type="InterPro" id="IPR050250">
    <property type="entry name" value="Macrolide_Exporter_MacB"/>
</dbReference>
<evidence type="ECO:0000259" key="7">
    <source>
        <dbReference type="Pfam" id="PF02687"/>
    </source>
</evidence>
<dbReference type="PANTHER" id="PTHR30572">
    <property type="entry name" value="MEMBRANE COMPONENT OF TRANSPORTER-RELATED"/>
    <property type="match status" value="1"/>
</dbReference>
<feature type="transmembrane region" description="Helical" evidence="6">
    <location>
        <begin position="423"/>
        <end position="447"/>
    </location>
</feature>
<feature type="domain" description="MacB-like periplasmic core" evidence="8">
    <location>
        <begin position="20"/>
        <end position="237"/>
    </location>
</feature>
<feature type="transmembrane region" description="Helical" evidence="6">
    <location>
        <begin position="21"/>
        <end position="42"/>
    </location>
</feature>
<dbReference type="Pfam" id="PF12704">
    <property type="entry name" value="MacB_PCD"/>
    <property type="match status" value="1"/>
</dbReference>
<gene>
    <name evidence="9" type="ORF">C900_05644</name>
</gene>
<reference evidence="9 10" key="1">
    <citation type="submission" date="2012-12" db="EMBL/GenBank/DDBJ databases">
        <title>Genome assembly of Fulvivirga imtechensis AK7.</title>
        <authorList>
            <person name="Nupur N."/>
            <person name="Khatri I."/>
            <person name="Kumar R."/>
            <person name="Subramanian S."/>
            <person name="Pinnaka A."/>
        </authorList>
    </citation>
    <scope>NUCLEOTIDE SEQUENCE [LARGE SCALE GENOMIC DNA]</scope>
    <source>
        <strain evidence="9 10">AK7</strain>
    </source>
</reference>
<keyword evidence="3 6" id="KW-0812">Transmembrane</keyword>
<evidence type="ECO:0000256" key="4">
    <source>
        <dbReference type="ARBA" id="ARBA00022989"/>
    </source>
</evidence>
<keyword evidence="2" id="KW-1003">Cell membrane</keyword>
<dbReference type="PANTHER" id="PTHR30572:SF18">
    <property type="entry name" value="ABC-TYPE MACROLIDE FAMILY EXPORT SYSTEM PERMEASE COMPONENT 2"/>
    <property type="match status" value="1"/>
</dbReference>
<feature type="transmembrane region" description="Helical" evidence="6">
    <location>
        <begin position="679"/>
        <end position="703"/>
    </location>
</feature>
<keyword evidence="5 6" id="KW-0472">Membrane</keyword>
<dbReference type="GO" id="GO:0005886">
    <property type="term" value="C:plasma membrane"/>
    <property type="evidence" value="ECO:0007669"/>
    <property type="project" value="UniProtKB-SubCell"/>
</dbReference>
<keyword evidence="4 6" id="KW-1133">Transmembrane helix</keyword>
<dbReference type="GO" id="GO:0022857">
    <property type="term" value="F:transmembrane transporter activity"/>
    <property type="evidence" value="ECO:0007669"/>
    <property type="project" value="TreeGrafter"/>
</dbReference>
<protein>
    <submittedName>
        <fullName evidence="9">Putative ABC transporter permease</fullName>
    </submittedName>
</protein>
<name>L8JJ70_9BACT</name>
<feature type="domain" description="ABC3 transporter permease C-terminal" evidence="7">
    <location>
        <begin position="290"/>
        <end position="407"/>
    </location>
</feature>
<feature type="domain" description="ABC3 transporter permease C-terminal" evidence="7">
    <location>
        <begin position="682"/>
        <end position="793"/>
    </location>
</feature>
<dbReference type="OrthoDB" id="5933722at2"/>
<feature type="transmembrane region" description="Helical" evidence="6">
    <location>
        <begin position="734"/>
        <end position="750"/>
    </location>
</feature>
<evidence type="ECO:0000313" key="9">
    <source>
        <dbReference type="EMBL" id="ELR68951.1"/>
    </source>
</evidence>
<proteinExistence type="predicted"/>
<evidence type="ECO:0000259" key="8">
    <source>
        <dbReference type="Pfam" id="PF12704"/>
    </source>
</evidence>
<keyword evidence="10" id="KW-1185">Reference proteome</keyword>
<evidence type="ECO:0000256" key="3">
    <source>
        <dbReference type="ARBA" id="ARBA00022692"/>
    </source>
</evidence>
<dbReference type="PATRIC" id="fig|1237149.3.peg.5024"/>
<feature type="transmembrane region" description="Helical" evidence="6">
    <location>
        <begin position="379"/>
        <end position="402"/>
    </location>
</feature>
<dbReference type="eggNOG" id="COG0577">
    <property type="taxonomic scope" value="Bacteria"/>
</dbReference>
<feature type="transmembrane region" description="Helical" evidence="6">
    <location>
        <begin position="285"/>
        <end position="306"/>
    </location>
</feature>